<comment type="caution">
    <text evidence="7">The sequence shown here is derived from an EMBL/GenBank/DDBJ whole genome shotgun (WGS) entry which is preliminary data.</text>
</comment>
<keyword evidence="4" id="KW-0862">Zinc</keyword>
<dbReference type="Proteomes" id="UP000245133">
    <property type="component" value="Unassembled WGS sequence"/>
</dbReference>
<comment type="similarity">
    <text evidence="2">Belongs to the DODA-type extradiol aromatic ring-opening dioxygenase family.</text>
</comment>
<dbReference type="NCBIfam" id="NF007914">
    <property type="entry name" value="PRK10628.1"/>
    <property type="match status" value="1"/>
</dbReference>
<evidence type="ECO:0000256" key="2">
    <source>
        <dbReference type="ARBA" id="ARBA00007581"/>
    </source>
</evidence>
<dbReference type="Pfam" id="PF02900">
    <property type="entry name" value="LigB"/>
    <property type="match status" value="1"/>
</dbReference>
<name>A0A2P2E328_9LEPT</name>
<keyword evidence="8" id="KW-1185">Reference proteome</keyword>
<evidence type="ECO:0000313" key="7">
    <source>
        <dbReference type="EMBL" id="GBF51298.1"/>
    </source>
</evidence>
<feature type="domain" description="Extradiol ring-cleavage dioxygenase class III enzyme subunit B" evidence="6">
    <location>
        <begin position="10"/>
        <end position="219"/>
    </location>
</feature>
<dbReference type="InterPro" id="IPR014436">
    <property type="entry name" value="Extradiol_dOase_DODA"/>
</dbReference>
<dbReference type="GO" id="GO:0008198">
    <property type="term" value="F:ferrous iron binding"/>
    <property type="evidence" value="ECO:0007669"/>
    <property type="project" value="InterPro"/>
</dbReference>
<dbReference type="EMBL" id="BFBB01000008">
    <property type="protein sequence ID" value="GBF51298.1"/>
    <property type="molecule type" value="Genomic_DNA"/>
</dbReference>
<evidence type="ECO:0000256" key="5">
    <source>
        <dbReference type="ARBA" id="ARBA00023002"/>
    </source>
</evidence>
<keyword evidence="7" id="KW-0223">Dioxygenase</keyword>
<dbReference type="InterPro" id="IPR004183">
    <property type="entry name" value="Xdiol_dOase_suB"/>
</dbReference>
<organism evidence="7 8">
    <name type="scientific">Leptospira ryugenii</name>
    <dbReference type="NCBI Taxonomy" id="1917863"/>
    <lineage>
        <taxon>Bacteria</taxon>
        <taxon>Pseudomonadati</taxon>
        <taxon>Spirochaetota</taxon>
        <taxon>Spirochaetia</taxon>
        <taxon>Leptospirales</taxon>
        <taxon>Leptospiraceae</taxon>
        <taxon>Leptospira</taxon>
    </lineage>
</organism>
<dbReference type="GO" id="GO:0016702">
    <property type="term" value="F:oxidoreductase activity, acting on single donors with incorporation of molecular oxygen, incorporation of two atoms of oxygen"/>
    <property type="evidence" value="ECO:0007669"/>
    <property type="project" value="UniProtKB-ARBA"/>
</dbReference>
<gene>
    <name evidence="7" type="ORF">LPTSP4_28300</name>
</gene>
<dbReference type="GO" id="GO:0008270">
    <property type="term" value="F:zinc ion binding"/>
    <property type="evidence" value="ECO:0007669"/>
    <property type="project" value="InterPro"/>
</dbReference>
<evidence type="ECO:0000256" key="4">
    <source>
        <dbReference type="ARBA" id="ARBA00022833"/>
    </source>
</evidence>
<protein>
    <submittedName>
        <fullName evidence="7">Aromatic ring-opening dioxygenase, catalytic subunit LigB</fullName>
    </submittedName>
</protein>
<evidence type="ECO:0000256" key="1">
    <source>
        <dbReference type="ARBA" id="ARBA00001947"/>
    </source>
</evidence>
<keyword evidence="3" id="KW-0479">Metal-binding</keyword>
<dbReference type="SUPFAM" id="SSF53213">
    <property type="entry name" value="LigB-like"/>
    <property type="match status" value="1"/>
</dbReference>
<sequence>MNAIEENEFVDGFRIISKQIPKPKAILCVSAHWLTRGTFVTAMEYPPTIHDFGGFPKALFEVQYPAPGAPELAKEICERVQSFPIHLDFDWGLDHGTWSVLKHTYPNAEIPVLQMSIDVNLSPDEHFRLGKELAKFREEGVLVIGSGNIVHNLGLVDWSRLRDSFAFAWAKEMNDQVKDWIQSNDFSPLIHFYEQSEIFRKGIPTPEHFLPLLYILGAKLESDQIVFFNDAPVGGALTMTSVLFTTHYA</sequence>
<accession>A0A2P2E328</accession>
<keyword evidence="5" id="KW-0560">Oxidoreductase</keyword>
<dbReference type="CDD" id="cd07363">
    <property type="entry name" value="45_DOPA_Dioxygenase"/>
    <property type="match status" value="1"/>
</dbReference>
<dbReference type="PANTHER" id="PTHR30096:SF0">
    <property type="entry name" value="4,5-DOPA DIOXYGENASE EXTRADIOL-LIKE PROTEIN"/>
    <property type="match status" value="1"/>
</dbReference>
<evidence type="ECO:0000259" key="6">
    <source>
        <dbReference type="Pfam" id="PF02900"/>
    </source>
</evidence>
<reference evidence="7 8" key="1">
    <citation type="submission" date="2018-02" db="EMBL/GenBank/DDBJ databases">
        <title>Novel Leptospira species isolated from soil and water in Japan.</title>
        <authorList>
            <person name="Nakao R."/>
            <person name="Masuzawa T."/>
        </authorList>
    </citation>
    <scope>NUCLEOTIDE SEQUENCE [LARGE SCALE GENOMIC DNA]</scope>
    <source>
        <strain evidence="7 8">YH101</strain>
    </source>
</reference>
<dbReference type="PANTHER" id="PTHR30096">
    <property type="entry name" value="4,5-DOPA DIOXYGENASE EXTRADIOL-LIKE PROTEIN"/>
    <property type="match status" value="1"/>
</dbReference>
<dbReference type="AlphaFoldDB" id="A0A2P2E328"/>
<proteinExistence type="inferred from homology"/>
<evidence type="ECO:0000256" key="3">
    <source>
        <dbReference type="ARBA" id="ARBA00022723"/>
    </source>
</evidence>
<evidence type="ECO:0000313" key="8">
    <source>
        <dbReference type="Proteomes" id="UP000245133"/>
    </source>
</evidence>
<comment type="cofactor">
    <cofactor evidence="1">
        <name>Zn(2+)</name>
        <dbReference type="ChEBI" id="CHEBI:29105"/>
    </cofactor>
</comment>
<dbReference type="Gene3D" id="3.40.830.10">
    <property type="entry name" value="LigB-like"/>
    <property type="match status" value="1"/>
</dbReference>
<dbReference type="PIRSF" id="PIRSF006157">
    <property type="entry name" value="Doxgns_DODA"/>
    <property type="match status" value="1"/>
</dbReference>